<evidence type="ECO:0000313" key="4">
    <source>
        <dbReference type="Proteomes" id="UP000319801"/>
    </source>
</evidence>
<feature type="region of interest" description="Disordered" evidence="1">
    <location>
        <begin position="182"/>
        <end position="206"/>
    </location>
</feature>
<feature type="compositionally biased region" description="Polar residues" evidence="1">
    <location>
        <begin position="193"/>
        <end position="206"/>
    </location>
</feature>
<organism evidence="3 4">
    <name type="scientific">Bagarius yarrelli</name>
    <name type="common">Goonch</name>
    <name type="synonym">Bagrus yarrelli</name>
    <dbReference type="NCBI Taxonomy" id="175774"/>
    <lineage>
        <taxon>Eukaryota</taxon>
        <taxon>Metazoa</taxon>
        <taxon>Chordata</taxon>
        <taxon>Craniata</taxon>
        <taxon>Vertebrata</taxon>
        <taxon>Euteleostomi</taxon>
        <taxon>Actinopterygii</taxon>
        <taxon>Neopterygii</taxon>
        <taxon>Teleostei</taxon>
        <taxon>Ostariophysi</taxon>
        <taxon>Siluriformes</taxon>
        <taxon>Sisoridae</taxon>
        <taxon>Sisorinae</taxon>
        <taxon>Bagarius</taxon>
    </lineage>
</organism>
<gene>
    <name evidence="3" type="ORF">Baya_7795</name>
</gene>
<sequence length="214" mass="24004">MHSNHSAEHKGYSKAVDTRSVLSNYIRCQSIYSRKLLSSSPVRDLIMYIGAGQNGIVSLLILNYSFYTQNNTKYTKNDSLPIPNLAKAARERWINRVGMCVGVIERQMQTEMFACVQDEDNEREKKVRCCGYFCLLSPTLQQLSCRLLHTSGPCSLESDLCTQLQPPHVILDTAACPAELNKRKSEKDETDQRASQTPAAPISNTSLILPVTME</sequence>
<dbReference type="AlphaFoldDB" id="A0A556U2J3"/>
<evidence type="ECO:0000256" key="1">
    <source>
        <dbReference type="SAM" id="MobiDB-lite"/>
    </source>
</evidence>
<evidence type="ECO:0000256" key="2">
    <source>
        <dbReference type="SAM" id="Phobius"/>
    </source>
</evidence>
<reference evidence="3 4" key="1">
    <citation type="journal article" date="2019" name="Genome Biol. Evol.">
        <title>Whole-Genome Sequencing of the Giant Devil Catfish, Bagarius yarrelli.</title>
        <authorList>
            <person name="Jiang W."/>
            <person name="Lv Y."/>
            <person name="Cheng L."/>
            <person name="Yang K."/>
            <person name="Chao B."/>
            <person name="Wang X."/>
            <person name="Li Y."/>
            <person name="Pan X."/>
            <person name="You X."/>
            <person name="Zhang Y."/>
            <person name="Yang J."/>
            <person name="Li J."/>
            <person name="Zhang X."/>
            <person name="Liu S."/>
            <person name="Sun C."/>
            <person name="Yang J."/>
            <person name="Shi Q."/>
        </authorList>
    </citation>
    <scope>NUCLEOTIDE SEQUENCE [LARGE SCALE GENOMIC DNA]</scope>
    <source>
        <strain evidence="3">JWS20170419001</strain>
        <tissue evidence="3">Muscle</tissue>
    </source>
</reference>
<evidence type="ECO:0000313" key="3">
    <source>
        <dbReference type="EMBL" id="TSM04910.1"/>
    </source>
</evidence>
<name>A0A556U2J3_BAGYA</name>
<keyword evidence="2" id="KW-0812">Transmembrane</keyword>
<proteinExistence type="predicted"/>
<feature type="compositionally biased region" description="Basic and acidic residues" evidence="1">
    <location>
        <begin position="182"/>
        <end position="192"/>
    </location>
</feature>
<keyword evidence="2" id="KW-1133">Transmembrane helix</keyword>
<keyword evidence="2" id="KW-0472">Membrane</keyword>
<accession>A0A556U2J3</accession>
<dbReference type="EMBL" id="VCAZ01000040">
    <property type="protein sequence ID" value="TSM04910.1"/>
    <property type="molecule type" value="Genomic_DNA"/>
</dbReference>
<dbReference type="Proteomes" id="UP000319801">
    <property type="component" value="Unassembled WGS sequence"/>
</dbReference>
<protein>
    <submittedName>
        <fullName evidence="3">Uncharacterized protein</fullName>
    </submittedName>
</protein>
<comment type="caution">
    <text evidence="3">The sequence shown here is derived from an EMBL/GenBank/DDBJ whole genome shotgun (WGS) entry which is preliminary data.</text>
</comment>
<keyword evidence="4" id="KW-1185">Reference proteome</keyword>
<feature type="transmembrane region" description="Helical" evidence="2">
    <location>
        <begin position="45"/>
        <end position="67"/>
    </location>
</feature>